<dbReference type="FunFam" id="1.25.40.10:FF:000242">
    <property type="entry name" value="Pentatricopeptide repeat-containing protein"/>
    <property type="match status" value="1"/>
</dbReference>
<dbReference type="Gene3D" id="1.25.40.10">
    <property type="entry name" value="Tetratricopeptide repeat domain"/>
    <property type="match status" value="3"/>
</dbReference>
<keyword evidence="1" id="KW-0677">Repeat</keyword>
<dbReference type="PROSITE" id="PS51375">
    <property type="entry name" value="PPR"/>
    <property type="match status" value="3"/>
</dbReference>
<dbReference type="EMBL" id="CM027681">
    <property type="protein sequence ID" value="KAG0545934.1"/>
    <property type="molecule type" value="Genomic_DNA"/>
</dbReference>
<evidence type="ECO:0000313" key="5">
    <source>
        <dbReference type="EMBL" id="KAG0545934.1"/>
    </source>
</evidence>
<protein>
    <recommendedName>
        <fullName evidence="7">Pentatricopeptide repeat-containing protein</fullName>
    </recommendedName>
</protein>
<dbReference type="Proteomes" id="UP000807115">
    <property type="component" value="Chromosome 2"/>
</dbReference>
<evidence type="ECO:0000256" key="1">
    <source>
        <dbReference type="ARBA" id="ARBA00022737"/>
    </source>
</evidence>
<evidence type="ECO:0000256" key="4">
    <source>
        <dbReference type="SAM" id="MobiDB-lite"/>
    </source>
</evidence>
<evidence type="ECO:0000256" key="2">
    <source>
        <dbReference type="ARBA" id="ARBA00022946"/>
    </source>
</evidence>
<dbReference type="Pfam" id="PF01535">
    <property type="entry name" value="PPR"/>
    <property type="match status" value="6"/>
</dbReference>
<feature type="repeat" description="PPR" evidence="3">
    <location>
        <begin position="283"/>
        <end position="317"/>
    </location>
</feature>
<feature type="region of interest" description="Disordered" evidence="4">
    <location>
        <begin position="1"/>
        <end position="62"/>
    </location>
</feature>
<keyword evidence="2" id="KW-0809">Transit peptide</keyword>
<dbReference type="InterPro" id="IPR046960">
    <property type="entry name" value="PPR_At4g14850-like_plant"/>
</dbReference>
<feature type="repeat" description="PPR" evidence="3">
    <location>
        <begin position="384"/>
        <end position="418"/>
    </location>
</feature>
<feature type="repeat" description="PPR" evidence="3">
    <location>
        <begin position="188"/>
        <end position="222"/>
    </location>
</feature>
<accession>A0A921UV65</accession>
<dbReference type="PANTHER" id="PTHR47926">
    <property type="entry name" value="PENTATRICOPEPTIDE REPEAT-CONTAINING PROTEIN"/>
    <property type="match status" value="1"/>
</dbReference>
<dbReference type="GO" id="GO:0003723">
    <property type="term" value="F:RNA binding"/>
    <property type="evidence" value="ECO:0007669"/>
    <property type="project" value="InterPro"/>
</dbReference>
<dbReference type="AlphaFoldDB" id="A0A921UV65"/>
<reference evidence="5" key="2">
    <citation type="submission" date="2020-10" db="EMBL/GenBank/DDBJ databases">
        <authorList>
            <person name="Cooper E.A."/>
            <person name="Brenton Z.W."/>
            <person name="Flinn B.S."/>
            <person name="Jenkins J."/>
            <person name="Shu S."/>
            <person name="Flowers D."/>
            <person name="Luo F."/>
            <person name="Wang Y."/>
            <person name="Xia P."/>
            <person name="Barry K."/>
            <person name="Daum C."/>
            <person name="Lipzen A."/>
            <person name="Yoshinaga Y."/>
            <person name="Schmutz J."/>
            <person name="Saski C."/>
            <person name="Vermerris W."/>
            <person name="Kresovich S."/>
        </authorList>
    </citation>
    <scope>NUCLEOTIDE SEQUENCE</scope>
</reference>
<evidence type="ECO:0000313" key="6">
    <source>
        <dbReference type="Proteomes" id="UP000807115"/>
    </source>
</evidence>
<dbReference type="InterPro" id="IPR011990">
    <property type="entry name" value="TPR-like_helical_dom_sf"/>
</dbReference>
<proteinExistence type="predicted"/>
<gene>
    <name evidence="5" type="ORF">BDA96_02G404200</name>
</gene>
<evidence type="ECO:0000256" key="3">
    <source>
        <dbReference type="PROSITE-ProRule" id="PRU00708"/>
    </source>
</evidence>
<comment type="caution">
    <text evidence="5">The sequence shown here is derived from an EMBL/GenBank/DDBJ whole genome shotgun (WGS) entry which is preliminary data.</text>
</comment>
<name>A0A921UV65_SORBI</name>
<organism evidence="5 6">
    <name type="scientific">Sorghum bicolor</name>
    <name type="common">Sorghum</name>
    <name type="synonym">Sorghum vulgare</name>
    <dbReference type="NCBI Taxonomy" id="4558"/>
    <lineage>
        <taxon>Eukaryota</taxon>
        <taxon>Viridiplantae</taxon>
        <taxon>Streptophyta</taxon>
        <taxon>Embryophyta</taxon>
        <taxon>Tracheophyta</taxon>
        <taxon>Spermatophyta</taxon>
        <taxon>Magnoliopsida</taxon>
        <taxon>Liliopsida</taxon>
        <taxon>Poales</taxon>
        <taxon>Poaceae</taxon>
        <taxon>PACMAD clade</taxon>
        <taxon>Panicoideae</taxon>
        <taxon>Andropogonodae</taxon>
        <taxon>Andropogoneae</taxon>
        <taxon>Sorghinae</taxon>
        <taxon>Sorghum</taxon>
    </lineage>
</organism>
<dbReference type="InterPro" id="IPR002885">
    <property type="entry name" value="PPR_rpt"/>
</dbReference>
<dbReference type="NCBIfam" id="TIGR00756">
    <property type="entry name" value="PPR"/>
    <property type="match status" value="3"/>
</dbReference>
<sequence>MRPSRGARLPNPTESDAAAEATDGAAEVGDAAGAPAPAPRPDAEMLPLPAPRVPHSQASRLPARAAPLRALPLRRRPAAHALPPHCRPPRAFLVPLRGLPFRVPLSPRLRAGAPPRARRVAFQPLLALCAKMPSDAEAASVGKQVHALVLRYGFLDVVSLRNVLCHFYCSSGNMADSRRMFEEMPEKDAVSWNTVIGGYVRVEDVGTALQMFTAMRWSGVDVNVTAVITLIGCGWQGESVHGLCVKTGLCDDVKIAAAMMGMYVREGSVECANKVFHETTRRDLVLCNCMVDGYAKAGQIREAMDLIDGMRQHGMRPSSGTLVGVLSACGTSGALAAGHSVHELAEDARLEIDSTLGTALMDMYFKCGCPSEAAAVFDAIRNRDVKAWTAMIMGFGVNGQPGSTITLFYRMEEDGVFPNDVTFLALLTACNHGGLVQEAKEFLETMARRYRLSPSPEHYSCVIDLLGRAGRLYEAYELIQSVSSQGDATAWRALLAACRVYGNVKLGRMVQE</sequence>
<dbReference type="FunFam" id="1.25.40.10:FF:001077">
    <property type="entry name" value="Pentatricopeptide repeat-containing protein"/>
    <property type="match status" value="1"/>
</dbReference>
<dbReference type="GO" id="GO:0009451">
    <property type="term" value="P:RNA modification"/>
    <property type="evidence" value="ECO:0007669"/>
    <property type="project" value="InterPro"/>
</dbReference>
<dbReference type="PANTHER" id="PTHR47926:SF490">
    <property type="entry name" value="REPEAT-LIKE SUPERFAMILY PROTEIN, PUTATIVE-RELATED"/>
    <property type="match status" value="1"/>
</dbReference>
<evidence type="ECO:0008006" key="7">
    <source>
        <dbReference type="Google" id="ProtNLM"/>
    </source>
</evidence>
<feature type="compositionally biased region" description="Low complexity" evidence="4">
    <location>
        <begin position="16"/>
        <end position="35"/>
    </location>
</feature>
<reference evidence="5" key="1">
    <citation type="journal article" date="2019" name="BMC Genomics">
        <title>A new reference genome for Sorghum bicolor reveals high levels of sequence similarity between sweet and grain genotypes: implications for the genetics of sugar metabolism.</title>
        <authorList>
            <person name="Cooper E.A."/>
            <person name="Brenton Z.W."/>
            <person name="Flinn B.S."/>
            <person name="Jenkins J."/>
            <person name="Shu S."/>
            <person name="Flowers D."/>
            <person name="Luo F."/>
            <person name="Wang Y."/>
            <person name="Xia P."/>
            <person name="Barry K."/>
            <person name="Daum C."/>
            <person name="Lipzen A."/>
            <person name="Yoshinaga Y."/>
            <person name="Schmutz J."/>
            <person name="Saski C."/>
            <person name="Vermerris W."/>
            <person name="Kresovich S."/>
        </authorList>
    </citation>
    <scope>NUCLEOTIDE SEQUENCE</scope>
</reference>
<dbReference type="Pfam" id="PF13041">
    <property type="entry name" value="PPR_2"/>
    <property type="match status" value="1"/>
</dbReference>